<protein>
    <recommendedName>
        <fullName evidence="3">Bacteriophage protein</fullName>
    </recommendedName>
</protein>
<organism evidence="1 2">
    <name type="scientific">Mycobacteroides abscessus</name>
    <dbReference type="NCBI Taxonomy" id="36809"/>
    <lineage>
        <taxon>Bacteria</taxon>
        <taxon>Bacillati</taxon>
        <taxon>Actinomycetota</taxon>
        <taxon>Actinomycetes</taxon>
        <taxon>Mycobacteriales</taxon>
        <taxon>Mycobacteriaceae</taxon>
        <taxon>Mycobacteroides</taxon>
    </lineage>
</organism>
<sequence length="68" mass="7358">MTASETSRAFQAKYPDQCEDCDEPVNVGDWVRYVDDALIHTDCPNAAPPVAITDVCGKCWTVHAGGCL</sequence>
<comment type="caution">
    <text evidence="1">The sequence shown here is derived from an EMBL/GenBank/DDBJ whole genome shotgun (WGS) entry which is preliminary data.</text>
</comment>
<dbReference type="EMBL" id="CSUW01000016">
    <property type="protein sequence ID" value="CPT66846.1"/>
    <property type="molecule type" value="Genomic_DNA"/>
</dbReference>
<proteinExistence type="predicted"/>
<accession>A0AB33TCH5</accession>
<evidence type="ECO:0000313" key="1">
    <source>
        <dbReference type="EMBL" id="CPT66846.1"/>
    </source>
</evidence>
<reference evidence="1 2" key="1">
    <citation type="submission" date="2015-03" db="EMBL/GenBank/DDBJ databases">
        <authorList>
            <consortium name="Pathogen Informatics"/>
            <person name="Murphy D."/>
        </authorList>
    </citation>
    <scope>NUCLEOTIDE SEQUENCE [LARGE SCALE GENOMIC DNA]</scope>
    <source>
        <strain evidence="1 2">PAP036</strain>
    </source>
</reference>
<name>A0AB33TCH5_9MYCO</name>
<dbReference type="Proteomes" id="UP000038487">
    <property type="component" value="Unassembled WGS sequence"/>
</dbReference>
<evidence type="ECO:0000313" key="2">
    <source>
        <dbReference type="Proteomes" id="UP000038487"/>
    </source>
</evidence>
<gene>
    <name evidence="1" type="ORF">ERS075527_05078</name>
</gene>
<dbReference type="RefSeq" id="WP_052536739.1">
    <property type="nucleotide sequence ID" value="NZ_CSUW01000016.1"/>
</dbReference>
<evidence type="ECO:0008006" key="3">
    <source>
        <dbReference type="Google" id="ProtNLM"/>
    </source>
</evidence>
<dbReference type="AlphaFoldDB" id="A0AB33TCH5"/>